<dbReference type="AlphaFoldDB" id="A0A1Y2M7V1"/>
<proteinExistence type="predicted"/>
<protein>
    <submittedName>
        <fullName evidence="1">Uncharacterized protein</fullName>
    </submittedName>
</protein>
<dbReference type="InParanoid" id="A0A1Y2M7V1"/>
<evidence type="ECO:0000313" key="2">
    <source>
        <dbReference type="Proteomes" id="UP000193240"/>
    </source>
</evidence>
<evidence type="ECO:0000313" key="1">
    <source>
        <dbReference type="EMBL" id="OSS52204.1"/>
    </source>
</evidence>
<keyword evidence="2" id="KW-1185">Reference proteome</keyword>
<name>A0A1Y2M7V1_EPING</name>
<sequence>MFLQNRIPLVPLLESKGGSINNIYASDERNGYAGETGGCETGSGGVCDLIVDQSEAGRRAGYVSISNNNDATCVVWITVKQYDDAFGGAWTGDIGRACGQSWYASVEPTGRHKAEGDGDDEFTGDEYVPACTWLDGDHTNDIESAALKFDTATYGQPGARKRSSNDRPTWMNEQLIMSNYTSHTAADLCNSATSWGPDFVGVDGMFCDMAYKIMTPLCAAKDVDGCLVVDEQAGTLTRRISIAKRAANVAHKSYKKIQHWGH</sequence>
<gene>
    <name evidence="1" type="ORF">B5807_02455</name>
</gene>
<dbReference type="EMBL" id="KZ107839">
    <property type="protein sequence ID" value="OSS52204.1"/>
    <property type="molecule type" value="Genomic_DNA"/>
</dbReference>
<dbReference type="Proteomes" id="UP000193240">
    <property type="component" value="Unassembled WGS sequence"/>
</dbReference>
<accession>A0A1Y2M7V1</accession>
<dbReference type="OMA" id="IYCNMET"/>
<reference evidence="1 2" key="1">
    <citation type="journal article" date="2017" name="Genome Announc.">
        <title>Genome sequence of the saprophytic ascomycete Epicoccum nigrum ICMP 19927 strain isolated from New Zealand.</title>
        <authorList>
            <person name="Fokin M."/>
            <person name="Fleetwood D."/>
            <person name="Weir B.S."/>
            <person name="Villas-Boas S.G."/>
        </authorList>
    </citation>
    <scope>NUCLEOTIDE SEQUENCE [LARGE SCALE GENOMIC DNA]</scope>
    <source>
        <strain evidence="1 2">ICMP 19927</strain>
    </source>
</reference>
<dbReference type="STRING" id="105696.A0A1Y2M7V1"/>
<organism evidence="1 2">
    <name type="scientific">Epicoccum nigrum</name>
    <name type="common">Soil fungus</name>
    <name type="synonym">Epicoccum purpurascens</name>
    <dbReference type="NCBI Taxonomy" id="105696"/>
    <lineage>
        <taxon>Eukaryota</taxon>
        <taxon>Fungi</taxon>
        <taxon>Dikarya</taxon>
        <taxon>Ascomycota</taxon>
        <taxon>Pezizomycotina</taxon>
        <taxon>Dothideomycetes</taxon>
        <taxon>Pleosporomycetidae</taxon>
        <taxon>Pleosporales</taxon>
        <taxon>Pleosporineae</taxon>
        <taxon>Didymellaceae</taxon>
        <taxon>Epicoccum</taxon>
    </lineage>
</organism>